<evidence type="ECO:0000313" key="2">
    <source>
        <dbReference type="Proteomes" id="UP001271007"/>
    </source>
</evidence>
<comment type="caution">
    <text evidence="1">The sequence shown here is derived from an EMBL/GenBank/DDBJ whole genome shotgun (WGS) entry which is preliminary data.</text>
</comment>
<protein>
    <submittedName>
        <fullName evidence="1">Uncharacterized protein</fullName>
    </submittedName>
</protein>
<keyword evidence="2" id="KW-1185">Reference proteome</keyword>
<name>A0AAJ0G6A0_9PEZI</name>
<dbReference type="Proteomes" id="UP001271007">
    <property type="component" value="Unassembled WGS sequence"/>
</dbReference>
<organism evidence="1 2">
    <name type="scientific">Extremus antarcticus</name>
    <dbReference type="NCBI Taxonomy" id="702011"/>
    <lineage>
        <taxon>Eukaryota</taxon>
        <taxon>Fungi</taxon>
        <taxon>Dikarya</taxon>
        <taxon>Ascomycota</taxon>
        <taxon>Pezizomycotina</taxon>
        <taxon>Dothideomycetes</taxon>
        <taxon>Dothideomycetidae</taxon>
        <taxon>Mycosphaerellales</taxon>
        <taxon>Extremaceae</taxon>
        <taxon>Extremus</taxon>
    </lineage>
</organism>
<sequence length="248" mass="27944">MSVPGDERTMRLENDLGKFLASLLQYDDVLLSGKTGRHFIVKGALHDFGSWDMAAYKNRPTIEATSKEIRAEILDRKIWMKTIHLTVPLDSNKRSQGRTDCTLIINKFTTTCEHLHIYATFTVDSPGHFRSGCHTPSYGQEHEQSRYRLKHISLMGQQVSALIQKFPHAYDTDIRLSAASGSVDKVEFQTFSYWVEVGDTEVVVGRVPMRYQVEFPRRVVELEVLGGGVVGQDGKEATKGRVVALEVV</sequence>
<dbReference type="AlphaFoldDB" id="A0AAJ0G6A0"/>
<proteinExistence type="predicted"/>
<dbReference type="EMBL" id="JAWDJX010000033">
    <property type="protein sequence ID" value="KAK3050361.1"/>
    <property type="molecule type" value="Genomic_DNA"/>
</dbReference>
<reference evidence="1" key="1">
    <citation type="submission" date="2023-04" db="EMBL/GenBank/DDBJ databases">
        <title>Black Yeasts Isolated from many extreme environments.</title>
        <authorList>
            <person name="Coleine C."/>
            <person name="Stajich J.E."/>
            <person name="Selbmann L."/>
        </authorList>
    </citation>
    <scope>NUCLEOTIDE SEQUENCE</scope>
    <source>
        <strain evidence="1">CCFEE 5312</strain>
    </source>
</reference>
<evidence type="ECO:0000313" key="1">
    <source>
        <dbReference type="EMBL" id="KAK3050361.1"/>
    </source>
</evidence>
<accession>A0AAJ0G6A0</accession>
<gene>
    <name evidence="1" type="ORF">LTR09_008511</name>
</gene>